<evidence type="ECO:0000313" key="1">
    <source>
        <dbReference type="EMBL" id="KAF9729131.1"/>
    </source>
</evidence>
<protein>
    <submittedName>
        <fullName evidence="1">Uncharacterized protein</fullName>
    </submittedName>
</protein>
<dbReference type="AlphaFoldDB" id="A0A9P6KK15"/>
<name>A0A9P6KK15_9PLEO</name>
<dbReference type="EMBL" id="WJXW01000017">
    <property type="protein sequence ID" value="KAF9729131.1"/>
    <property type="molecule type" value="Genomic_DNA"/>
</dbReference>
<dbReference type="Proteomes" id="UP000756921">
    <property type="component" value="Unassembled WGS sequence"/>
</dbReference>
<dbReference type="OrthoDB" id="3762398at2759"/>
<reference evidence="1" key="1">
    <citation type="journal article" date="2020" name="Mol. Plant Microbe Interact.">
        <title>Genome Sequence of the Biocontrol Agent Coniothyrium minitans strain Conio (IMI 134523).</title>
        <authorList>
            <person name="Patel D."/>
            <person name="Shittu T.A."/>
            <person name="Baroncelli R."/>
            <person name="Muthumeenakshi S."/>
            <person name="Osborne T.H."/>
            <person name="Janganan T.K."/>
            <person name="Sreenivasaprasad S."/>
        </authorList>
    </citation>
    <scope>NUCLEOTIDE SEQUENCE</scope>
    <source>
        <strain evidence="1">Conio</strain>
    </source>
</reference>
<keyword evidence="2" id="KW-1185">Reference proteome</keyword>
<sequence>MTDRQAPTLLSIPPEIIDDIASELVDADLTSLHAVNRALFTSTKYAYAKRFLTDAHVFLHPVSFEKLESLAKDPIYAKHVYNVTISTYVLRAREDRRKGTSVKPFEKGDRFLIESADQAIAAALKKFTGLKSLTIADFPRDNGPPAWGINQLDRTVTFKRGSGVVTEYTTQDDLKVWPMRMMALEACLTGMSFANLPAHVELRMILEGTAPRPLSPKTQFLFRRALASAAHITTNLDTYAETGENTNWLEMINPKSLDFDYDTPAWTPVDVAPSLCLGNYNHITSLRIVNAKANGTELNEFLGAHVGNLRKVDLQNVCLLWTDPGNYPWRPVFQTLAKVSKLHYLWLTTLSAFPINRTDRRLNPCAVQEVAWKCKLHARYVLEILCDYYVRQGAIGVWVDMDYVEENMMQKHGIVI</sequence>
<organism evidence="1 2">
    <name type="scientific">Paraphaeosphaeria minitans</name>
    <dbReference type="NCBI Taxonomy" id="565426"/>
    <lineage>
        <taxon>Eukaryota</taxon>
        <taxon>Fungi</taxon>
        <taxon>Dikarya</taxon>
        <taxon>Ascomycota</taxon>
        <taxon>Pezizomycotina</taxon>
        <taxon>Dothideomycetes</taxon>
        <taxon>Pleosporomycetidae</taxon>
        <taxon>Pleosporales</taxon>
        <taxon>Massarineae</taxon>
        <taxon>Didymosphaeriaceae</taxon>
        <taxon>Paraphaeosphaeria</taxon>
    </lineage>
</organism>
<accession>A0A9P6KK15</accession>
<proteinExistence type="predicted"/>
<evidence type="ECO:0000313" key="2">
    <source>
        <dbReference type="Proteomes" id="UP000756921"/>
    </source>
</evidence>
<comment type="caution">
    <text evidence="1">The sequence shown here is derived from an EMBL/GenBank/DDBJ whole genome shotgun (WGS) entry which is preliminary data.</text>
</comment>
<gene>
    <name evidence="1" type="ORF">PMIN01_12821</name>
</gene>